<reference evidence="2" key="2">
    <citation type="submission" date="2022-01" db="EMBL/GenBank/DDBJ databases">
        <authorList>
            <person name="Yamashiro T."/>
            <person name="Shiraishi A."/>
            <person name="Satake H."/>
            <person name="Nakayama K."/>
        </authorList>
    </citation>
    <scope>NUCLEOTIDE SEQUENCE</scope>
</reference>
<accession>A0ABQ5EBF8</accession>
<feature type="region of interest" description="Disordered" evidence="1">
    <location>
        <begin position="221"/>
        <end position="271"/>
    </location>
</feature>
<sequence length="510" mass="57570">MLNPRPDTSIDSIFTLNTKATLLVDVPVTTIAEPPLVSATTLPPPPTPLITHMQQTPVSTPTTIPSSSLQDLPNFGSLFGFDHRLKTLETDFSEFKQTNQFAKAVSFIPGIIDAYLANKMNEAVKTVVQLQSNKLRDEVLAENEAFLNSLDEKIKKIIKDQVKQQVKAQVSKILPRIEKSVNEQLEAEVMTRSSTESKTSHAVAANLSELELKKILINKMKSNKRRVGKEPESTSAPKEKTSKTTGKSTDRSKSQHKSASESAHIEEPMYTDKDLEEPAHQEFDIGATEEQSDKETSQHPNCNLAREEGPRESFDELMDTPLDFSAFIMNQLKINTLTPELLAGPTCELMKGTCRSLVELEYLFEEVYKATMDQLDWHNPEWTGENPHDQWRMPLPLILNSRGRQVIPFDHLINNDLVYLSGGVSSRTYATFVTKTKAADYGHIKWIEDLVPNTICSEVPVNYDKHALWGISHWGHKRQQFYGYATNMESTRDVYSKRRIIAVTKLQIVE</sequence>
<reference evidence="2" key="1">
    <citation type="journal article" date="2022" name="Int. J. Mol. Sci.">
        <title>Draft Genome of Tanacetum Coccineum: Genomic Comparison of Closely Related Tanacetum-Family Plants.</title>
        <authorList>
            <person name="Yamashiro T."/>
            <person name="Shiraishi A."/>
            <person name="Nakayama K."/>
            <person name="Satake H."/>
        </authorList>
    </citation>
    <scope>NUCLEOTIDE SEQUENCE</scope>
</reference>
<keyword evidence="3" id="KW-1185">Reference proteome</keyword>
<feature type="compositionally biased region" description="Basic and acidic residues" evidence="1">
    <location>
        <begin position="228"/>
        <end position="253"/>
    </location>
</feature>
<evidence type="ECO:0000313" key="2">
    <source>
        <dbReference type="EMBL" id="GJT48186.1"/>
    </source>
</evidence>
<feature type="region of interest" description="Disordered" evidence="1">
    <location>
        <begin position="287"/>
        <end position="312"/>
    </location>
</feature>
<comment type="caution">
    <text evidence="2">The sequence shown here is derived from an EMBL/GenBank/DDBJ whole genome shotgun (WGS) entry which is preliminary data.</text>
</comment>
<dbReference type="Proteomes" id="UP001151760">
    <property type="component" value="Unassembled WGS sequence"/>
</dbReference>
<protein>
    <submittedName>
        <fullName evidence="2">Uncharacterized protein</fullName>
    </submittedName>
</protein>
<proteinExistence type="predicted"/>
<gene>
    <name evidence="2" type="ORF">Tco_0974343</name>
</gene>
<organism evidence="2 3">
    <name type="scientific">Tanacetum coccineum</name>
    <dbReference type="NCBI Taxonomy" id="301880"/>
    <lineage>
        <taxon>Eukaryota</taxon>
        <taxon>Viridiplantae</taxon>
        <taxon>Streptophyta</taxon>
        <taxon>Embryophyta</taxon>
        <taxon>Tracheophyta</taxon>
        <taxon>Spermatophyta</taxon>
        <taxon>Magnoliopsida</taxon>
        <taxon>eudicotyledons</taxon>
        <taxon>Gunneridae</taxon>
        <taxon>Pentapetalae</taxon>
        <taxon>asterids</taxon>
        <taxon>campanulids</taxon>
        <taxon>Asterales</taxon>
        <taxon>Asteraceae</taxon>
        <taxon>Asteroideae</taxon>
        <taxon>Anthemideae</taxon>
        <taxon>Anthemidinae</taxon>
        <taxon>Tanacetum</taxon>
    </lineage>
</organism>
<evidence type="ECO:0000256" key="1">
    <source>
        <dbReference type="SAM" id="MobiDB-lite"/>
    </source>
</evidence>
<dbReference type="EMBL" id="BQNB010016132">
    <property type="protein sequence ID" value="GJT48186.1"/>
    <property type="molecule type" value="Genomic_DNA"/>
</dbReference>
<name>A0ABQ5EBF8_9ASTR</name>
<evidence type="ECO:0000313" key="3">
    <source>
        <dbReference type="Proteomes" id="UP001151760"/>
    </source>
</evidence>